<dbReference type="Gene3D" id="2.120.10.30">
    <property type="entry name" value="TolB, C-terminal domain"/>
    <property type="match status" value="1"/>
</dbReference>
<dbReference type="EMBL" id="SJSK01000002">
    <property type="protein sequence ID" value="TCC91625.1"/>
    <property type="molecule type" value="Genomic_DNA"/>
</dbReference>
<accession>A0A4R0MWN3</accession>
<dbReference type="SUPFAM" id="SSF63829">
    <property type="entry name" value="Calcium-dependent phosphotriesterase"/>
    <property type="match status" value="1"/>
</dbReference>
<dbReference type="InterPro" id="IPR051262">
    <property type="entry name" value="SMP-30/CGR1_Lactonase"/>
</dbReference>
<dbReference type="InterPro" id="IPR013658">
    <property type="entry name" value="SGL"/>
</dbReference>
<evidence type="ECO:0000313" key="4">
    <source>
        <dbReference type="Proteomes" id="UP000292884"/>
    </source>
</evidence>
<evidence type="ECO:0000313" key="3">
    <source>
        <dbReference type="EMBL" id="TCC91625.1"/>
    </source>
</evidence>
<organism evidence="3 4">
    <name type="scientific">Pedobacter frigiditerrae</name>
    <dbReference type="NCBI Taxonomy" id="2530452"/>
    <lineage>
        <taxon>Bacteria</taxon>
        <taxon>Pseudomonadati</taxon>
        <taxon>Bacteroidota</taxon>
        <taxon>Sphingobacteriia</taxon>
        <taxon>Sphingobacteriales</taxon>
        <taxon>Sphingobacteriaceae</taxon>
        <taxon>Pedobacter</taxon>
    </lineage>
</organism>
<protein>
    <submittedName>
        <fullName evidence="3">SMP-30/gluconolactonase/LRE family protein</fullName>
    </submittedName>
</protein>
<keyword evidence="1" id="KW-0378">Hydrolase</keyword>
<reference evidence="3 4" key="1">
    <citation type="submission" date="2019-02" db="EMBL/GenBank/DDBJ databases">
        <title>Pedobacter sp. RP-1-13 sp. nov., isolated from Arctic soil.</title>
        <authorList>
            <person name="Dahal R.H."/>
        </authorList>
    </citation>
    <scope>NUCLEOTIDE SEQUENCE [LARGE SCALE GENOMIC DNA]</scope>
    <source>
        <strain evidence="3 4">RP-1-13</strain>
    </source>
</reference>
<dbReference type="Proteomes" id="UP000292884">
    <property type="component" value="Unassembled WGS sequence"/>
</dbReference>
<dbReference type="Pfam" id="PF08450">
    <property type="entry name" value="SGL"/>
    <property type="match status" value="1"/>
</dbReference>
<proteinExistence type="predicted"/>
<keyword evidence="4" id="KW-1185">Reference proteome</keyword>
<evidence type="ECO:0000259" key="2">
    <source>
        <dbReference type="Pfam" id="PF08450"/>
    </source>
</evidence>
<comment type="caution">
    <text evidence="3">The sequence shown here is derived from an EMBL/GenBank/DDBJ whole genome shotgun (WGS) entry which is preliminary data.</text>
</comment>
<gene>
    <name evidence="3" type="ORF">EZ428_07625</name>
</gene>
<dbReference type="AlphaFoldDB" id="A0A4R0MWN3"/>
<dbReference type="PANTHER" id="PTHR47572:SF4">
    <property type="entry name" value="LACTONASE DRP35"/>
    <property type="match status" value="1"/>
</dbReference>
<evidence type="ECO:0000256" key="1">
    <source>
        <dbReference type="ARBA" id="ARBA00022801"/>
    </source>
</evidence>
<sequence>MESGGLKVLKSILTCIISLITLAAQSQVEENKSLFIQDSLKLVSSQFKFTEGPAVDKKGNIFFTDQPNNTIWKYDVEGKLSLFTAKAGRANGLFFDKKGNLIACADEQFELWSFDKNAVATVIYKNPISADLNGPNDLWIDKKGGIYFTDPYYQRDYWIRKAPAIVGEKVYYLPNKITEGSNVMVVEDSLQRPNGIVGSPDGKTLYVTDAKANKTYRYDIKSNGRLTNRKLFVSQGSDGMTLDNQGNLYLTRKGVTIYNSKGEQIGHINVPENHTANLCFGGKNRDILFITASKSVYTIKMKVKGVE</sequence>
<dbReference type="PANTHER" id="PTHR47572">
    <property type="entry name" value="LIPOPROTEIN-RELATED"/>
    <property type="match status" value="1"/>
</dbReference>
<dbReference type="OrthoDB" id="241638at2"/>
<dbReference type="InterPro" id="IPR011042">
    <property type="entry name" value="6-blade_b-propeller_TolB-like"/>
</dbReference>
<dbReference type="GO" id="GO:0016787">
    <property type="term" value="F:hydrolase activity"/>
    <property type="evidence" value="ECO:0007669"/>
    <property type="project" value="UniProtKB-KW"/>
</dbReference>
<feature type="domain" description="SMP-30/Gluconolactonase/LRE-like region" evidence="2">
    <location>
        <begin position="49"/>
        <end position="293"/>
    </location>
</feature>
<name>A0A4R0MWN3_9SPHI</name>